<dbReference type="PIRSF" id="PIRSF018266">
    <property type="entry name" value="FecR"/>
    <property type="match status" value="1"/>
</dbReference>
<keyword evidence="1" id="KW-0472">Membrane</keyword>
<dbReference type="PANTHER" id="PTHR30273">
    <property type="entry name" value="PERIPLASMIC SIGNAL SENSOR AND SIGMA FACTOR ACTIVATOR FECR-RELATED"/>
    <property type="match status" value="1"/>
</dbReference>
<evidence type="ECO:0000313" key="4">
    <source>
        <dbReference type="EMBL" id="AOA58542.1"/>
    </source>
</evidence>
<gene>
    <name evidence="4" type="ORF">BFG52_09390</name>
</gene>
<dbReference type="Pfam" id="PF16220">
    <property type="entry name" value="DUF4880"/>
    <property type="match status" value="1"/>
</dbReference>
<dbReference type="InterPro" id="IPR006860">
    <property type="entry name" value="FecR"/>
</dbReference>
<dbReference type="GO" id="GO:0016989">
    <property type="term" value="F:sigma factor antagonist activity"/>
    <property type="evidence" value="ECO:0007669"/>
    <property type="project" value="TreeGrafter"/>
</dbReference>
<dbReference type="EMBL" id="CP016895">
    <property type="protein sequence ID" value="AOA58542.1"/>
    <property type="molecule type" value="Genomic_DNA"/>
</dbReference>
<dbReference type="InterPro" id="IPR012373">
    <property type="entry name" value="Ferrdict_sens_TM"/>
</dbReference>
<evidence type="ECO:0000256" key="1">
    <source>
        <dbReference type="SAM" id="Phobius"/>
    </source>
</evidence>
<proteinExistence type="predicted"/>
<dbReference type="KEGG" id="ala:BFG52_09390"/>
<feature type="domain" description="FecR protein" evidence="2">
    <location>
        <begin position="127"/>
        <end position="207"/>
    </location>
</feature>
<keyword evidence="5" id="KW-1185">Reference proteome</keyword>
<dbReference type="Gene3D" id="2.60.120.1440">
    <property type="match status" value="1"/>
</dbReference>
<dbReference type="STRING" id="1789224.BFG52_09390"/>
<feature type="domain" description="FecR N-terminal" evidence="3">
    <location>
        <begin position="14"/>
        <end position="55"/>
    </location>
</feature>
<dbReference type="InterPro" id="IPR032623">
    <property type="entry name" value="FecR_N"/>
</dbReference>
<evidence type="ECO:0000313" key="5">
    <source>
        <dbReference type="Proteomes" id="UP000093391"/>
    </source>
</evidence>
<evidence type="ECO:0000259" key="3">
    <source>
        <dbReference type="Pfam" id="PF16220"/>
    </source>
</evidence>
<dbReference type="Proteomes" id="UP000093391">
    <property type="component" value="Chromosome"/>
</dbReference>
<dbReference type="AlphaFoldDB" id="A0A1B2M023"/>
<sequence>MQTDQCASDDALMEQAALWLLQLESEDCTAATQQACLQWRQENPKHEQVFQQMRQSLGQLHQLRQQHSQMIPHTIIEDAIQQSQTDQRFKRLHLLSIAAVFCGFGVLWQCLPINYWLADTRSDYQNWSQQQLPDHSDIQISGKSAYNIQFNQQQRVVDLIDGNILVDVAKDAQRPFIIQTRFAHIKALGTRFIVQQHAHATILTMLESTTEVTTTTPSGLQLQQKIHAGEQVIIDHQGIHPVQHISVELAHTAWQKHMLMVDLMPLDQVLAILQSYDAARFKYDPDQLKSIKVTAMLPLNGSALELLQQSLDIQVEQDFLKRKHIYRKAAR</sequence>
<dbReference type="Pfam" id="PF04773">
    <property type="entry name" value="FecR"/>
    <property type="match status" value="1"/>
</dbReference>
<dbReference type="PANTHER" id="PTHR30273:SF2">
    <property type="entry name" value="PROTEIN FECR"/>
    <property type="match status" value="1"/>
</dbReference>
<feature type="transmembrane region" description="Helical" evidence="1">
    <location>
        <begin position="92"/>
        <end position="117"/>
    </location>
</feature>
<reference evidence="4 5" key="1">
    <citation type="submission" date="2016-08" db="EMBL/GenBank/DDBJ databases">
        <authorList>
            <person name="Seilhamer J.J."/>
        </authorList>
    </citation>
    <scope>NUCLEOTIDE SEQUENCE [LARGE SCALE GENOMIC DNA]</scope>
    <source>
        <strain evidence="4 5">BRTC-1</strain>
    </source>
</reference>
<keyword evidence="1" id="KW-1133">Transmembrane helix</keyword>
<evidence type="ECO:0000259" key="2">
    <source>
        <dbReference type="Pfam" id="PF04773"/>
    </source>
</evidence>
<protein>
    <recommendedName>
        <fullName evidence="6">FecR protein domain-containing protein</fullName>
    </recommendedName>
</protein>
<keyword evidence="1" id="KW-0812">Transmembrane</keyword>
<name>A0A1B2M023_9GAMM</name>
<organism evidence="4 5">
    <name type="scientific">Acinetobacter larvae</name>
    <dbReference type="NCBI Taxonomy" id="1789224"/>
    <lineage>
        <taxon>Bacteria</taxon>
        <taxon>Pseudomonadati</taxon>
        <taxon>Pseudomonadota</taxon>
        <taxon>Gammaproteobacteria</taxon>
        <taxon>Moraxellales</taxon>
        <taxon>Moraxellaceae</taxon>
        <taxon>Acinetobacter</taxon>
    </lineage>
</organism>
<accession>A0A1B2M023</accession>
<evidence type="ECO:0008006" key="6">
    <source>
        <dbReference type="Google" id="ProtNLM"/>
    </source>
</evidence>